<evidence type="ECO:0000313" key="2">
    <source>
        <dbReference type="Proteomes" id="UP000318833"/>
    </source>
</evidence>
<organism evidence="1 2">
    <name type="scientific">Aquimarina algiphila</name>
    <dbReference type="NCBI Taxonomy" id="2047982"/>
    <lineage>
        <taxon>Bacteria</taxon>
        <taxon>Pseudomonadati</taxon>
        <taxon>Bacteroidota</taxon>
        <taxon>Flavobacteriia</taxon>
        <taxon>Flavobacteriales</taxon>
        <taxon>Flavobacteriaceae</taxon>
        <taxon>Aquimarina</taxon>
    </lineage>
</organism>
<dbReference type="Proteomes" id="UP000318833">
    <property type="component" value="Unassembled WGS sequence"/>
</dbReference>
<sequence length="118" mass="13818">MITRINIFIGVILVLLVILIIQGIQQGIENRRNEKKIDEIYQVQMISLEHIKRKNQAVLDSLEVLVLNKNKEIKSLEESLYQNVEHIHKNNIKYEKLKKNALHITDTDSLANSLTKRY</sequence>
<reference evidence="1 2" key="1">
    <citation type="submission" date="2019-07" db="EMBL/GenBank/DDBJ databases">
        <title>The draft genome sequence of Aquimarina algiphila M91.</title>
        <authorList>
            <person name="Meng X."/>
        </authorList>
    </citation>
    <scope>NUCLEOTIDE SEQUENCE [LARGE SCALE GENOMIC DNA]</scope>
    <source>
        <strain evidence="1 2">M91</strain>
    </source>
</reference>
<protein>
    <submittedName>
        <fullName evidence="1">Uncharacterized protein</fullName>
    </submittedName>
</protein>
<dbReference type="EMBL" id="VLNR01000056">
    <property type="protein sequence ID" value="TSE05674.1"/>
    <property type="molecule type" value="Genomic_DNA"/>
</dbReference>
<dbReference type="AlphaFoldDB" id="A0A554VEX7"/>
<gene>
    <name evidence="1" type="ORF">FOF46_21845</name>
</gene>
<accession>A0A554VEX7</accession>
<name>A0A554VEX7_9FLAO</name>
<keyword evidence="2" id="KW-1185">Reference proteome</keyword>
<dbReference type="RefSeq" id="WP_143917910.1">
    <property type="nucleotide sequence ID" value="NZ_CANMIK010000054.1"/>
</dbReference>
<comment type="caution">
    <text evidence="1">The sequence shown here is derived from an EMBL/GenBank/DDBJ whole genome shotgun (WGS) entry which is preliminary data.</text>
</comment>
<proteinExistence type="predicted"/>
<evidence type="ECO:0000313" key="1">
    <source>
        <dbReference type="EMBL" id="TSE05674.1"/>
    </source>
</evidence>